<evidence type="ECO:0000256" key="1">
    <source>
        <dbReference type="ARBA" id="ARBA00006432"/>
    </source>
</evidence>
<evidence type="ECO:0000313" key="7">
    <source>
        <dbReference type="EMBL" id="MBB3665186.1"/>
    </source>
</evidence>
<dbReference type="RefSeq" id="WP_183786353.1">
    <property type="nucleotide sequence ID" value="NZ_JACIBS010000002.1"/>
</dbReference>
<dbReference type="GO" id="GO:0005886">
    <property type="term" value="C:plasma membrane"/>
    <property type="evidence" value="ECO:0007669"/>
    <property type="project" value="TreeGrafter"/>
</dbReference>
<dbReference type="SUPFAM" id="SSF56801">
    <property type="entry name" value="Acetyl-CoA synthetase-like"/>
    <property type="match status" value="1"/>
</dbReference>
<dbReference type="InterPro" id="IPR042099">
    <property type="entry name" value="ANL_N_sf"/>
</dbReference>
<dbReference type="Gene3D" id="3.40.50.12780">
    <property type="entry name" value="N-terminal domain of ligase-like"/>
    <property type="match status" value="1"/>
</dbReference>
<comment type="caution">
    <text evidence="7">The sequence shown here is derived from an EMBL/GenBank/DDBJ whole genome shotgun (WGS) entry which is preliminary data.</text>
</comment>
<feature type="domain" description="AMP-dependent synthetase/ligase" evidence="5">
    <location>
        <begin position="27"/>
        <end position="391"/>
    </location>
</feature>
<dbReference type="InterPro" id="IPR020845">
    <property type="entry name" value="AMP-binding_CS"/>
</dbReference>
<dbReference type="PANTHER" id="PTHR43107:SF15">
    <property type="entry name" value="FATTY ACID TRANSPORT PROTEIN 3, ISOFORM A"/>
    <property type="match status" value="1"/>
</dbReference>
<evidence type="ECO:0000313" key="8">
    <source>
        <dbReference type="Proteomes" id="UP000564573"/>
    </source>
</evidence>
<dbReference type="EMBL" id="JACIBS010000002">
    <property type="protein sequence ID" value="MBB3665186.1"/>
    <property type="molecule type" value="Genomic_DNA"/>
</dbReference>
<dbReference type="Gene3D" id="3.30.300.30">
    <property type="match status" value="1"/>
</dbReference>
<reference evidence="7 8" key="1">
    <citation type="submission" date="2020-08" db="EMBL/GenBank/DDBJ databases">
        <title>Sequencing the genomes of 1000 actinobacteria strains.</title>
        <authorList>
            <person name="Klenk H.-P."/>
        </authorList>
    </citation>
    <scope>NUCLEOTIDE SEQUENCE [LARGE SCALE GENOMIC DNA]</scope>
    <source>
        <strain evidence="7 8">DSM 45267</strain>
    </source>
</reference>
<proteinExistence type="inferred from homology"/>
<dbReference type="PANTHER" id="PTHR43107">
    <property type="entry name" value="LONG-CHAIN FATTY ACID TRANSPORT PROTEIN"/>
    <property type="match status" value="1"/>
</dbReference>
<gene>
    <name evidence="7" type="ORF">FB384_004137</name>
</gene>
<evidence type="ECO:0000256" key="2">
    <source>
        <dbReference type="ARBA" id="ARBA00022598"/>
    </source>
</evidence>
<dbReference type="GO" id="GO:0044539">
    <property type="term" value="P:long-chain fatty acid import into cell"/>
    <property type="evidence" value="ECO:0007669"/>
    <property type="project" value="TreeGrafter"/>
</dbReference>
<protein>
    <submittedName>
        <fullName evidence="7">Crotonobetaine/carnitine-CoA ligase</fullName>
        <ecNumber evidence="7">6.2.1.-</ecNumber>
    </submittedName>
</protein>
<dbReference type="InterPro" id="IPR000873">
    <property type="entry name" value="AMP-dep_synth/lig_dom"/>
</dbReference>
<dbReference type="GO" id="GO:0005324">
    <property type="term" value="F:long-chain fatty acid transmembrane transporter activity"/>
    <property type="evidence" value="ECO:0007669"/>
    <property type="project" value="TreeGrafter"/>
</dbReference>
<dbReference type="PROSITE" id="PS00455">
    <property type="entry name" value="AMP_BINDING"/>
    <property type="match status" value="1"/>
</dbReference>
<dbReference type="Pfam" id="PF00501">
    <property type="entry name" value="AMP-binding"/>
    <property type="match status" value="1"/>
</dbReference>
<dbReference type="AlphaFoldDB" id="A0A839XYT8"/>
<comment type="similarity">
    <text evidence="1">Belongs to the ATP-dependent AMP-binding enzyme family.</text>
</comment>
<evidence type="ECO:0000256" key="3">
    <source>
        <dbReference type="ARBA" id="ARBA00022741"/>
    </source>
</evidence>
<dbReference type="EC" id="6.2.1.-" evidence="7"/>
<keyword evidence="2 7" id="KW-0436">Ligase</keyword>
<dbReference type="Proteomes" id="UP000564573">
    <property type="component" value="Unassembled WGS sequence"/>
</dbReference>
<organism evidence="7 8">
    <name type="scientific">Prauserella sediminis</name>
    <dbReference type="NCBI Taxonomy" id="577680"/>
    <lineage>
        <taxon>Bacteria</taxon>
        <taxon>Bacillati</taxon>
        <taxon>Actinomycetota</taxon>
        <taxon>Actinomycetes</taxon>
        <taxon>Pseudonocardiales</taxon>
        <taxon>Pseudonocardiaceae</taxon>
        <taxon>Prauserella</taxon>
        <taxon>Prauserella salsuginis group</taxon>
    </lineage>
</organism>
<evidence type="ECO:0000256" key="4">
    <source>
        <dbReference type="ARBA" id="ARBA00022840"/>
    </source>
</evidence>
<keyword evidence="3" id="KW-0547">Nucleotide-binding</keyword>
<name>A0A839XYT8_9PSEU</name>
<dbReference type="GO" id="GO:0004467">
    <property type="term" value="F:long-chain fatty acid-CoA ligase activity"/>
    <property type="evidence" value="ECO:0007669"/>
    <property type="project" value="TreeGrafter"/>
</dbReference>
<accession>A0A839XYT8</accession>
<dbReference type="GO" id="GO:0005524">
    <property type="term" value="F:ATP binding"/>
    <property type="evidence" value="ECO:0007669"/>
    <property type="project" value="UniProtKB-KW"/>
</dbReference>
<dbReference type="InterPro" id="IPR045851">
    <property type="entry name" value="AMP-bd_C_sf"/>
</dbReference>
<evidence type="ECO:0000259" key="5">
    <source>
        <dbReference type="Pfam" id="PF00501"/>
    </source>
</evidence>
<dbReference type="Pfam" id="PF13193">
    <property type="entry name" value="AMP-binding_C"/>
    <property type="match status" value="1"/>
</dbReference>
<feature type="domain" description="AMP-binding enzyme C-terminal" evidence="6">
    <location>
        <begin position="442"/>
        <end position="515"/>
    </location>
</feature>
<keyword evidence="4" id="KW-0067">ATP-binding</keyword>
<keyword evidence="8" id="KW-1185">Reference proteome</keyword>
<sequence>MILPAEPAAATRSSRTTARTLGAWLAEAAGAAPVDAGVLVDGVRLGYRDLDARAGRVAAGLAELGIGHGERVGVVLDACPEFLAVWFGLARRGIVEVPVNPEAGEYLLRHYLADAGAVAVVCDARYEDAVRGCLPASVRHVVVVGEPAGGRDGVAGDGVARHRMSDVEERGALADVTAASVSPADPAVILYTSGTTGPPKGVVLSHQANVNLARHTAALMGYTAADRLYSVFPLFHSNARYCSVMAALEAGADLVMHRRFSASRFWDICREHGITAFNYQGAMMSILFKQPPRSDDADNPVRAAFGAPCPREIFAAFEERFGVRLTEIFGSTEVSIVTDMPPERRRIGTSGRASVNYEVAVVDDRDESLPPGQAGEIVVRPREPGWMFDGYHGMPAETARSWRNLWFHTGDRGYLDEDGYLTFLDRLKDTVRRRGENISSWEVERVVAEHSSVGAVAAYGVPSALSEEDVMVAVVPSAGATVDPVALIRHCQRRLTSFAIPRYVRVLEALPLTPSQRVEKYRLRADGVPPGTFDREGSTDGG</sequence>
<evidence type="ECO:0000259" key="6">
    <source>
        <dbReference type="Pfam" id="PF13193"/>
    </source>
</evidence>
<dbReference type="InterPro" id="IPR025110">
    <property type="entry name" value="AMP-bd_C"/>
</dbReference>